<organism evidence="10 11">
    <name type="scientific">Syntrophobotulus glycolicus (strain DSM 8271 / FlGlyR)</name>
    <dbReference type="NCBI Taxonomy" id="645991"/>
    <lineage>
        <taxon>Bacteria</taxon>
        <taxon>Bacillati</taxon>
        <taxon>Bacillota</taxon>
        <taxon>Clostridia</taxon>
        <taxon>Eubacteriales</taxon>
        <taxon>Desulfitobacteriaceae</taxon>
        <taxon>Syntrophobotulus</taxon>
    </lineage>
</organism>
<proteinExistence type="inferred from homology"/>
<dbReference type="AlphaFoldDB" id="F0SXB8"/>
<dbReference type="HAMAP" id="MF_00101">
    <property type="entry name" value="AcpS"/>
    <property type="match status" value="1"/>
</dbReference>
<dbReference type="Pfam" id="PF01648">
    <property type="entry name" value="ACPS"/>
    <property type="match status" value="1"/>
</dbReference>
<dbReference type="InterPro" id="IPR037143">
    <property type="entry name" value="4-PPantetheinyl_Trfase_dom_sf"/>
</dbReference>
<dbReference type="EC" id="2.7.8.7" evidence="8"/>
<dbReference type="HOGENOM" id="CLU_089696_0_0_9"/>
<evidence type="ECO:0000256" key="6">
    <source>
        <dbReference type="ARBA" id="ARBA00023098"/>
    </source>
</evidence>
<feature type="domain" description="4'-phosphopantetheinyl transferase" evidence="9">
    <location>
        <begin position="4"/>
        <end position="99"/>
    </location>
</feature>
<dbReference type="STRING" id="645991.Sgly_2705"/>
<evidence type="ECO:0000313" key="11">
    <source>
        <dbReference type="Proteomes" id="UP000007488"/>
    </source>
</evidence>
<dbReference type="GO" id="GO:0008897">
    <property type="term" value="F:holo-[acyl-carrier-protein] synthase activity"/>
    <property type="evidence" value="ECO:0007669"/>
    <property type="project" value="UniProtKB-UniRule"/>
</dbReference>
<comment type="subcellular location">
    <subcellularLocation>
        <location evidence="8">Cytoplasm</location>
    </subcellularLocation>
</comment>
<dbReference type="NCBIfam" id="TIGR00516">
    <property type="entry name" value="acpS"/>
    <property type="match status" value="1"/>
</dbReference>
<comment type="similarity">
    <text evidence="8">Belongs to the P-Pant transferase superfamily. AcpS family.</text>
</comment>
<keyword evidence="5 8" id="KW-0460">Magnesium</keyword>
<evidence type="ECO:0000256" key="2">
    <source>
        <dbReference type="ARBA" id="ARBA00022679"/>
    </source>
</evidence>
<gene>
    <name evidence="8" type="primary">acpS</name>
    <name evidence="10" type="ordered locus">Sgly_2705</name>
</gene>
<protein>
    <recommendedName>
        <fullName evidence="8">Holo-[acyl-carrier-protein] synthase</fullName>
        <shortName evidence="8">Holo-ACP synthase</shortName>
        <ecNumber evidence="8">2.7.8.7</ecNumber>
    </recommendedName>
    <alternativeName>
        <fullName evidence="8">4'-phosphopantetheinyl transferase AcpS</fullName>
    </alternativeName>
</protein>
<dbReference type="GO" id="GO:0005737">
    <property type="term" value="C:cytoplasm"/>
    <property type="evidence" value="ECO:0007669"/>
    <property type="project" value="UniProtKB-SubCell"/>
</dbReference>
<dbReference type="Gene3D" id="3.90.470.20">
    <property type="entry name" value="4'-phosphopantetheinyl transferase domain"/>
    <property type="match status" value="1"/>
</dbReference>
<dbReference type="InterPro" id="IPR008278">
    <property type="entry name" value="4-PPantetheinyl_Trfase_dom"/>
</dbReference>
<comment type="function">
    <text evidence="8">Transfers the 4'-phosphopantetheine moiety from coenzyme A to a Ser of acyl-carrier-protein.</text>
</comment>
<sequence length="118" mass="13108">MYPGIDIIEIQRFADSCRRHPRILERLFSARELEALKGRNISSFAVRFAGKEAVLKALGTGIRGISWHDIEIISSENGEPEVILSEKARTIAINRGCTKARVSLTHNQTQAAATAMIF</sequence>
<dbReference type="OrthoDB" id="517356at2"/>
<keyword evidence="6 8" id="KW-0443">Lipid metabolism</keyword>
<comment type="catalytic activity">
    <reaction evidence="8">
        <text>apo-[ACP] + CoA = holo-[ACP] + adenosine 3',5'-bisphosphate + H(+)</text>
        <dbReference type="Rhea" id="RHEA:12068"/>
        <dbReference type="Rhea" id="RHEA-COMP:9685"/>
        <dbReference type="Rhea" id="RHEA-COMP:9690"/>
        <dbReference type="ChEBI" id="CHEBI:15378"/>
        <dbReference type="ChEBI" id="CHEBI:29999"/>
        <dbReference type="ChEBI" id="CHEBI:57287"/>
        <dbReference type="ChEBI" id="CHEBI:58343"/>
        <dbReference type="ChEBI" id="CHEBI:64479"/>
        <dbReference type="EC" id="2.7.8.7"/>
    </reaction>
</comment>
<name>F0SXB8_SYNGF</name>
<dbReference type="GO" id="GO:0000287">
    <property type="term" value="F:magnesium ion binding"/>
    <property type="evidence" value="ECO:0007669"/>
    <property type="project" value="UniProtKB-UniRule"/>
</dbReference>
<keyword evidence="11" id="KW-1185">Reference proteome</keyword>
<reference evidence="10 11" key="1">
    <citation type="journal article" date="2011" name="Stand. Genomic Sci.">
        <title>Complete genome sequence of Syntrophobotulus glycolicus type strain (FlGlyR).</title>
        <authorList>
            <person name="Han C."/>
            <person name="Mwirichia R."/>
            <person name="Chertkov O."/>
            <person name="Held B."/>
            <person name="Lapidus A."/>
            <person name="Nolan M."/>
            <person name="Lucas S."/>
            <person name="Hammon N."/>
            <person name="Deshpande S."/>
            <person name="Cheng J.F."/>
            <person name="Tapia R."/>
            <person name="Goodwin L."/>
            <person name="Pitluck S."/>
            <person name="Huntemann M."/>
            <person name="Liolios K."/>
            <person name="Ivanova N."/>
            <person name="Pagani I."/>
            <person name="Mavromatis K."/>
            <person name="Ovchinikova G."/>
            <person name="Pati A."/>
            <person name="Chen A."/>
            <person name="Palaniappan K."/>
            <person name="Land M."/>
            <person name="Hauser L."/>
            <person name="Brambilla E.M."/>
            <person name="Rohde M."/>
            <person name="Spring S."/>
            <person name="Sikorski J."/>
            <person name="Goker M."/>
            <person name="Woyke T."/>
            <person name="Bristow J."/>
            <person name="Eisen J.A."/>
            <person name="Markowitz V."/>
            <person name="Hugenholtz P."/>
            <person name="Kyrpides N.C."/>
            <person name="Klenk H.P."/>
            <person name="Detter J.C."/>
        </authorList>
    </citation>
    <scope>NUCLEOTIDE SEQUENCE [LARGE SCALE GENOMIC DNA]</scope>
    <source>
        <strain evidence="11">DSM 8271 / FlGlyR</strain>
    </source>
</reference>
<evidence type="ECO:0000256" key="3">
    <source>
        <dbReference type="ARBA" id="ARBA00022723"/>
    </source>
</evidence>
<dbReference type="InterPro" id="IPR002582">
    <property type="entry name" value="ACPS"/>
</dbReference>
<dbReference type="Proteomes" id="UP000007488">
    <property type="component" value="Chromosome"/>
</dbReference>
<dbReference type="GO" id="GO:0006633">
    <property type="term" value="P:fatty acid biosynthetic process"/>
    <property type="evidence" value="ECO:0007669"/>
    <property type="project" value="UniProtKB-UniRule"/>
</dbReference>
<feature type="binding site" evidence="8">
    <location>
        <position position="52"/>
    </location>
    <ligand>
        <name>Mg(2+)</name>
        <dbReference type="ChEBI" id="CHEBI:18420"/>
    </ligand>
</feature>
<reference evidence="11" key="2">
    <citation type="submission" date="2011-02" db="EMBL/GenBank/DDBJ databases">
        <title>The complete genome of Syntrophobotulus glycolicus DSM 8271.</title>
        <authorList>
            <person name="Lucas S."/>
            <person name="Copeland A."/>
            <person name="Lapidus A."/>
            <person name="Bruce D."/>
            <person name="Goodwin L."/>
            <person name="Pitluck S."/>
            <person name="Kyrpides N."/>
            <person name="Mavromatis K."/>
            <person name="Pagani I."/>
            <person name="Ivanova N."/>
            <person name="Mikhailova N."/>
            <person name="Chertkov O."/>
            <person name="Held B."/>
            <person name="Detter J.C."/>
            <person name="Tapia R."/>
            <person name="Han C."/>
            <person name="Land M."/>
            <person name="Hauser L."/>
            <person name="Markowitz V."/>
            <person name="Cheng J.-F."/>
            <person name="Hugenholtz P."/>
            <person name="Woyke T."/>
            <person name="Wu D."/>
            <person name="Spring S."/>
            <person name="Schroeder M."/>
            <person name="Brambilla E."/>
            <person name="Klenk H.-P."/>
            <person name="Eisen J.A."/>
        </authorList>
    </citation>
    <scope>NUCLEOTIDE SEQUENCE [LARGE SCALE GENOMIC DNA]</scope>
    <source>
        <strain evidence="11">DSM 8271 / FlGlyR</strain>
    </source>
</reference>
<keyword evidence="1 8" id="KW-0444">Lipid biosynthesis</keyword>
<dbReference type="NCBIfam" id="TIGR00556">
    <property type="entry name" value="pantethn_trn"/>
    <property type="match status" value="1"/>
</dbReference>
<keyword evidence="8" id="KW-0963">Cytoplasm</keyword>
<evidence type="ECO:0000256" key="7">
    <source>
        <dbReference type="ARBA" id="ARBA00023160"/>
    </source>
</evidence>
<dbReference type="EMBL" id="CP002547">
    <property type="protein sequence ID" value="ADY56978.1"/>
    <property type="molecule type" value="Genomic_DNA"/>
</dbReference>
<evidence type="ECO:0000256" key="4">
    <source>
        <dbReference type="ARBA" id="ARBA00022832"/>
    </source>
</evidence>
<evidence type="ECO:0000259" key="9">
    <source>
        <dbReference type="Pfam" id="PF01648"/>
    </source>
</evidence>
<dbReference type="InterPro" id="IPR004568">
    <property type="entry name" value="Ppantetheine-prot_Trfase_dom"/>
</dbReference>
<feature type="binding site" evidence="8">
    <location>
        <position position="6"/>
    </location>
    <ligand>
        <name>Mg(2+)</name>
        <dbReference type="ChEBI" id="CHEBI:18420"/>
    </ligand>
</feature>
<evidence type="ECO:0000313" key="10">
    <source>
        <dbReference type="EMBL" id="ADY56978.1"/>
    </source>
</evidence>
<keyword evidence="4 8" id="KW-0276">Fatty acid metabolism</keyword>
<accession>F0SXB8</accession>
<evidence type="ECO:0000256" key="1">
    <source>
        <dbReference type="ARBA" id="ARBA00022516"/>
    </source>
</evidence>
<evidence type="ECO:0000256" key="5">
    <source>
        <dbReference type="ARBA" id="ARBA00022842"/>
    </source>
</evidence>
<comment type="cofactor">
    <cofactor evidence="8">
        <name>Mg(2+)</name>
        <dbReference type="ChEBI" id="CHEBI:18420"/>
    </cofactor>
</comment>
<dbReference type="SUPFAM" id="SSF56214">
    <property type="entry name" value="4'-phosphopantetheinyl transferase"/>
    <property type="match status" value="1"/>
</dbReference>
<dbReference type="eggNOG" id="COG0736">
    <property type="taxonomic scope" value="Bacteria"/>
</dbReference>
<dbReference type="RefSeq" id="WP_013625798.1">
    <property type="nucleotide sequence ID" value="NC_015172.1"/>
</dbReference>
<keyword evidence="7 8" id="KW-0275">Fatty acid biosynthesis</keyword>
<keyword evidence="3 8" id="KW-0479">Metal-binding</keyword>
<keyword evidence="2 8" id="KW-0808">Transferase</keyword>
<evidence type="ECO:0000256" key="8">
    <source>
        <dbReference type="HAMAP-Rule" id="MF_00101"/>
    </source>
</evidence>
<dbReference type="KEGG" id="sgy:Sgly_2705"/>